<feature type="region of interest" description="Disordered" evidence="1">
    <location>
        <begin position="1"/>
        <end position="23"/>
    </location>
</feature>
<gene>
    <name evidence="3" type="ORF">C725_1757</name>
</gene>
<evidence type="ECO:0000256" key="2">
    <source>
        <dbReference type="SAM" id="Phobius"/>
    </source>
</evidence>
<feature type="compositionally biased region" description="Basic and acidic residues" evidence="1">
    <location>
        <begin position="493"/>
        <end position="502"/>
    </location>
</feature>
<organism evidence="3 4">
    <name type="scientific">Pacificimonas flava</name>
    <dbReference type="NCBI Taxonomy" id="1234595"/>
    <lineage>
        <taxon>Bacteria</taxon>
        <taxon>Pseudomonadati</taxon>
        <taxon>Pseudomonadota</taxon>
        <taxon>Alphaproteobacteria</taxon>
        <taxon>Sphingomonadales</taxon>
        <taxon>Sphingosinicellaceae</taxon>
        <taxon>Pacificimonas</taxon>
    </lineage>
</organism>
<evidence type="ECO:0000256" key="1">
    <source>
        <dbReference type="SAM" id="MobiDB-lite"/>
    </source>
</evidence>
<feature type="compositionally biased region" description="Basic and acidic residues" evidence="1">
    <location>
        <begin position="232"/>
        <end position="243"/>
    </location>
</feature>
<proteinExistence type="predicted"/>
<keyword evidence="2" id="KW-0472">Membrane</keyword>
<feature type="compositionally biased region" description="Pro residues" evidence="1">
    <location>
        <begin position="354"/>
        <end position="371"/>
    </location>
</feature>
<keyword evidence="4" id="KW-1185">Reference proteome</keyword>
<protein>
    <submittedName>
        <fullName evidence="3">Uncharacterized protein</fullName>
    </submittedName>
</protein>
<feature type="compositionally biased region" description="Acidic residues" evidence="1">
    <location>
        <begin position="472"/>
        <end position="482"/>
    </location>
</feature>
<feature type="region of interest" description="Disordered" evidence="1">
    <location>
        <begin position="338"/>
        <end position="502"/>
    </location>
</feature>
<comment type="caution">
    <text evidence="3">The sequence shown here is derived from an EMBL/GenBank/DDBJ whole genome shotgun (WGS) entry which is preliminary data.</text>
</comment>
<sequence length="502" mass="51349">MEHGRKGLDQPGKPSTGSAAGPFPASSFITARARLLELIRGGANAVVLLDGESGSGKSYLATLVADDLAREGRRVFLTGGKELRTDGADVLLIDEADTLGDAGLSALAAWRAGQNDGAMDDEGAHRRAVLVLVARCGVSVDGGGGLGGDRMQGGIPRVTLGLFSEEEVRRFALQLAAPTEITDYGLSRIVEASGGRPRIVRTLVQAALIEALIDEEGMVCERHVLSASAGIDSDRNDARDSDGASHAPAPANGAEDPNGPATAAISHALPIRAVPNNPAGAGADAAPASRWSSGRRAAGMIGFAAAALLSANLVFLAVGYPPMDAALTRAGGRSGAATVQANEAKSDLSARTPRPIPGAPSIPAPIPPRQPAPGAEAAADPAEQNSERRAPVRRAAPRAQRPFVDIVRPADPAPSAALEPAPRDGAGAPPPPRSTQSTPSTPAESQDAPLTLADIATPPPAPVPPAPAAEQQPDDEDRDDTEAERLSNAAQAARDRLRSVRR</sequence>
<feature type="compositionally biased region" description="Low complexity" evidence="1">
    <location>
        <begin position="372"/>
        <end position="382"/>
    </location>
</feature>
<dbReference type="Gene3D" id="3.40.50.300">
    <property type="entry name" value="P-loop containing nucleotide triphosphate hydrolases"/>
    <property type="match status" value="1"/>
</dbReference>
<dbReference type="AlphaFoldDB" id="M2U3V7"/>
<feature type="region of interest" description="Disordered" evidence="1">
    <location>
        <begin position="231"/>
        <end position="262"/>
    </location>
</feature>
<dbReference type="InterPro" id="IPR025662">
    <property type="entry name" value="Sigma_54_int_dom_ATP-bd_1"/>
</dbReference>
<dbReference type="PROSITE" id="PS00675">
    <property type="entry name" value="SIGMA54_INTERACT_1"/>
    <property type="match status" value="1"/>
</dbReference>
<evidence type="ECO:0000313" key="3">
    <source>
        <dbReference type="EMBL" id="EMD82717.1"/>
    </source>
</evidence>
<accession>M2U3V7</accession>
<keyword evidence="2" id="KW-0812">Transmembrane</keyword>
<dbReference type="CDD" id="cd00009">
    <property type="entry name" value="AAA"/>
    <property type="match status" value="1"/>
</dbReference>
<reference evidence="3 4" key="1">
    <citation type="journal article" date="2013" name="Genome Announc.">
        <title>Draft Genome Sequence of Strain JLT2015T, Belonging to the Family Sphingomonadaceae of the Alphaproteobacteria.</title>
        <authorList>
            <person name="Tang K."/>
            <person name="Liu K."/>
            <person name="Li S."/>
            <person name="Jiao N."/>
        </authorList>
    </citation>
    <scope>NUCLEOTIDE SEQUENCE [LARGE SCALE GENOMIC DNA]</scope>
    <source>
        <strain evidence="3 4">JLT2015</strain>
    </source>
</reference>
<dbReference type="InterPro" id="IPR027417">
    <property type="entry name" value="P-loop_NTPase"/>
</dbReference>
<dbReference type="EMBL" id="AMRV01000005">
    <property type="protein sequence ID" value="EMD82717.1"/>
    <property type="molecule type" value="Genomic_DNA"/>
</dbReference>
<name>M2U3V7_9SPHN</name>
<feature type="compositionally biased region" description="Pro residues" evidence="1">
    <location>
        <begin position="457"/>
        <end position="467"/>
    </location>
</feature>
<keyword evidence="2" id="KW-1133">Transmembrane helix</keyword>
<feature type="transmembrane region" description="Helical" evidence="2">
    <location>
        <begin position="297"/>
        <end position="320"/>
    </location>
</feature>
<dbReference type="SUPFAM" id="SSF52540">
    <property type="entry name" value="P-loop containing nucleoside triphosphate hydrolases"/>
    <property type="match status" value="1"/>
</dbReference>
<evidence type="ECO:0000313" key="4">
    <source>
        <dbReference type="Proteomes" id="UP000011717"/>
    </source>
</evidence>
<dbReference type="Proteomes" id="UP000011717">
    <property type="component" value="Unassembled WGS sequence"/>
</dbReference>